<sequence length="70" mass="8595">IFELYRHGENEYWITEANVTEDERMILINGFHYLKFYHHYVPNTDGALYYSEKIREILSAQVMFRIFNFP</sequence>
<proteinExistence type="predicted"/>
<feature type="non-terminal residue" evidence="1">
    <location>
        <position position="1"/>
    </location>
</feature>
<dbReference type="EMBL" id="BTSY01000002">
    <property type="protein sequence ID" value="GMT15554.1"/>
    <property type="molecule type" value="Genomic_DNA"/>
</dbReference>
<comment type="caution">
    <text evidence="1">The sequence shown here is derived from an EMBL/GenBank/DDBJ whole genome shotgun (WGS) entry which is preliminary data.</text>
</comment>
<protein>
    <submittedName>
        <fullName evidence="1">Uncharacterized protein</fullName>
    </submittedName>
</protein>
<name>A0AAV5VAM9_9BILA</name>
<evidence type="ECO:0000313" key="2">
    <source>
        <dbReference type="Proteomes" id="UP001432322"/>
    </source>
</evidence>
<accession>A0AAV5VAM9</accession>
<reference evidence="1" key="1">
    <citation type="submission" date="2023-10" db="EMBL/GenBank/DDBJ databases">
        <title>Genome assembly of Pristionchus species.</title>
        <authorList>
            <person name="Yoshida K."/>
            <person name="Sommer R.J."/>
        </authorList>
    </citation>
    <scope>NUCLEOTIDE SEQUENCE</scope>
    <source>
        <strain evidence="1">RS5133</strain>
    </source>
</reference>
<dbReference type="Proteomes" id="UP001432322">
    <property type="component" value="Unassembled WGS sequence"/>
</dbReference>
<dbReference type="AlphaFoldDB" id="A0AAV5VAM9"/>
<keyword evidence="2" id="KW-1185">Reference proteome</keyword>
<evidence type="ECO:0000313" key="1">
    <source>
        <dbReference type="EMBL" id="GMT15554.1"/>
    </source>
</evidence>
<organism evidence="1 2">
    <name type="scientific">Pristionchus fissidentatus</name>
    <dbReference type="NCBI Taxonomy" id="1538716"/>
    <lineage>
        <taxon>Eukaryota</taxon>
        <taxon>Metazoa</taxon>
        <taxon>Ecdysozoa</taxon>
        <taxon>Nematoda</taxon>
        <taxon>Chromadorea</taxon>
        <taxon>Rhabditida</taxon>
        <taxon>Rhabditina</taxon>
        <taxon>Diplogasteromorpha</taxon>
        <taxon>Diplogasteroidea</taxon>
        <taxon>Neodiplogasteridae</taxon>
        <taxon>Pristionchus</taxon>
    </lineage>
</organism>
<gene>
    <name evidence="1" type="ORF">PFISCL1PPCAC_6851</name>
</gene>